<reference evidence="4" key="1">
    <citation type="submission" date="2016-03" db="EMBL/GenBank/DDBJ databases">
        <authorList>
            <person name="Ploux O."/>
        </authorList>
    </citation>
    <scope>NUCLEOTIDE SEQUENCE</scope>
    <source>
        <strain evidence="4">UC10</strain>
    </source>
</reference>
<dbReference type="PROSITE" id="PS51318">
    <property type="entry name" value="TAT"/>
    <property type="match status" value="1"/>
</dbReference>
<feature type="domain" description="Amidase" evidence="3">
    <location>
        <begin position="52"/>
        <end position="472"/>
    </location>
</feature>
<feature type="chain" id="PRO_5012757321" evidence="2">
    <location>
        <begin position="28"/>
        <end position="495"/>
    </location>
</feature>
<evidence type="ECO:0000256" key="2">
    <source>
        <dbReference type="SAM" id="SignalP"/>
    </source>
</evidence>
<dbReference type="Pfam" id="PF01425">
    <property type="entry name" value="Amidase"/>
    <property type="match status" value="1"/>
</dbReference>
<dbReference type="KEGG" id="sphu:SPPYR_1265"/>
<comment type="similarity">
    <text evidence="1">Belongs to the amidase family.</text>
</comment>
<dbReference type="GO" id="GO:0016787">
    <property type="term" value="F:hydrolase activity"/>
    <property type="evidence" value="ECO:0007669"/>
    <property type="project" value="UniProtKB-KW"/>
</dbReference>
<evidence type="ECO:0000313" key="4">
    <source>
        <dbReference type="EMBL" id="SBV32385.1"/>
    </source>
</evidence>
<dbReference type="PROSITE" id="PS00571">
    <property type="entry name" value="AMIDASES"/>
    <property type="match status" value="1"/>
</dbReference>
<organism evidence="4">
    <name type="scientific">uncultured Sphingopyxis sp</name>
    <dbReference type="NCBI Taxonomy" id="310581"/>
    <lineage>
        <taxon>Bacteria</taxon>
        <taxon>Pseudomonadati</taxon>
        <taxon>Pseudomonadota</taxon>
        <taxon>Alphaproteobacteria</taxon>
        <taxon>Sphingomonadales</taxon>
        <taxon>Sphingomonadaceae</taxon>
        <taxon>Sphingopyxis</taxon>
        <taxon>environmental samples</taxon>
    </lineage>
</organism>
<dbReference type="PANTHER" id="PTHR11895:SF7">
    <property type="entry name" value="GLUTAMYL-TRNA(GLN) AMIDOTRANSFERASE SUBUNIT A, MITOCHONDRIAL"/>
    <property type="match status" value="1"/>
</dbReference>
<dbReference type="InterPro" id="IPR020556">
    <property type="entry name" value="Amidase_CS"/>
</dbReference>
<evidence type="ECO:0000259" key="3">
    <source>
        <dbReference type="Pfam" id="PF01425"/>
    </source>
</evidence>
<proteinExistence type="inferred from homology"/>
<name>A0A1Y5PUT5_9SPHN</name>
<keyword evidence="4" id="KW-0378">Hydrolase</keyword>
<dbReference type="Gene3D" id="3.90.1300.10">
    <property type="entry name" value="Amidase signature (AS) domain"/>
    <property type="match status" value="1"/>
</dbReference>
<accession>A0A1Y5PUT5</accession>
<dbReference type="InterPro" id="IPR036928">
    <property type="entry name" value="AS_sf"/>
</dbReference>
<dbReference type="PANTHER" id="PTHR11895">
    <property type="entry name" value="TRANSAMIDASE"/>
    <property type="match status" value="1"/>
</dbReference>
<dbReference type="InterPro" id="IPR023631">
    <property type="entry name" value="Amidase_dom"/>
</dbReference>
<dbReference type="InterPro" id="IPR006311">
    <property type="entry name" value="TAT_signal"/>
</dbReference>
<dbReference type="EMBL" id="LT598653">
    <property type="protein sequence ID" value="SBV32385.1"/>
    <property type="molecule type" value="Genomic_DNA"/>
</dbReference>
<protein>
    <submittedName>
        <fullName evidence="4">6-aminohexanoate-cyclic-dimer hydrolase</fullName>
    </submittedName>
</protein>
<sequence>MFNQSRRQFVTSTAAAGMSLLARPALAATQSEWRDATDLAERIDKGDLSAKEAVEHAIRMAEAAQPKLNFLTVSDFERAMDKVRIGRPTGPFGGVPFLVKDQLSYIGLPTRAGSRSRQGSPPLARQSVYTDAFDRAGLVVLGKTAMPEFGFLPTTEPVASGVTRNPWDTGRSAGGSSGGAAAAVAAGIVPVAHGSDGGGSLRIPGSCCGLFALKPSRGRMLGTRKDIDATSLSADHVLTRSVRDSAAMFALTEDSGEGARFAPVGLIKEPLDRRLRIGLVVNTFDGSEPERDVRRAVLGTAKLLTDLGHEVVPTKWPIGEKFFQDFLLFWSSGAAAVAAQAKKTQPDRKLEDLFEPFTLGLAELFANTSEQSLGQAVTGLKEAASAYDPWFASSKLDAVLSPVVFTPPPPLGYLSGSQPMDILMERLIRYAGYTPYHNVAGGPAMSVPLHWTREGLPIGSQICAPTGQEGLLFGLALQLEQARPWAQRHPDQWFA</sequence>
<dbReference type="SUPFAM" id="SSF75304">
    <property type="entry name" value="Amidase signature (AS) enzymes"/>
    <property type="match status" value="1"/>
</dbReference>
<dbReference type="NCBIfam" id="NF005899">
    <property type="entry name" value="PRK07869.1"/>
    <property type="match status" value="1"/>
</dbReference>
<dbReference type="AlphaFoldDB" id="A0A1Y5PUT5"/>
<feature type="signal peptide" evidence="2">
    <location>
        <begin position="1"/>
        <end position="27"/>
    </location>
</feature>
<dbReference type="RefSeq" id="WP_295325348.1">
    <property type="nucleotide sequence ID" value="NZ_LT598653.1"/>
</dbReference>
<dbReference type="InterPro" id="IPR000120">
    <property type="entry name" value="Amidase"/>
</dbReference>
<gene>
    <name evidence="4" type="ORF">SPPYR_1265</name>
</gene>
<keyword evidence="2" id="KW-0732">Signal</keyword>
<evidence type="ECO:0000256" key="1">
    <source>
        <dbReference type="ARBA" id="ARBA00009199"/>
    </source>
</evidence>